<dbReference type="InterPro" id="IPR006064">
    <property type="entry name" value="Glycosidase"/>
</dbReference>
<dbReference type="Proteomes" id="UP000216215">
    <property type="component" value="Unassembled WGS sequence"/>
</dbReference>
<organism evidence="3 4">
    <name type="scientific">Mesorhizobium mediterraneum</name>
    <dbReference type="NCBI Taxonomy" id="43617"/>
    <lineage>
        <taxon>Bacteria</taxon>
        <taxon>Pseudomonadati</taxon>
        <taxon>Pseudomonadota</taxon>
        <taxon>Alphaproteobacteria</taxon>
        <taxon>Hyphomicrobiales</taxon>
        <taxon>Phyllobacteriaceae</taxon>
        <taxon>Mesorhizobium</taxon>
    </lineage>
</organism>
<comment type="caution">
    <text evidence="3">The sequence shown here is derived from an EMBL/GenBank/DDBJ whole genome shotgun (WGS) entry which is preliminary data.</text>
</comment>
<dbReference type="EMBL" id="NPKI01000052">
    <property type="protein sequence ID" value="PAP97561.1"/>
    <property type="molecule type" value="Genomic_DNA"/>
</dbReference>
<protein>
    <recommendedName>
        <fullName evidence="2">Cytokinin glycosidase domain-containing protein</fullName>
    </recommendedName>
</protein>
<keyword evidence="1" id="KW-0175">Coiled coil</keyword>
<evidence type="ECO:0000256" key="1">
    <source>
        <dbReference type="SAM" id="Coils"/>
    </source>
</evidence>
<evidence type="ECO:0000313" key="3">
    <source>
        <dbReference type="EMBL" id="PAP97561.1"/>
    </source>
</evidence>
<name>A0AB36QY89_9HYPH</name>
<proteinExistence type="predicted"/>
<dbReference type="Pfam" id="PF02027">
    <property type="entry name" value="RolB_RolC"/>
    <property type="match status" value="1"/>
</dbReference>
<feature type="coiled-coil region" evidence="1">
    <location>
        <begin position="27"/>
        <end position="61"/>
    </location>
</feature>
<dbReference type="AlphaFoldDB" id="A0AB36QY89"/>
<evidence type="ECO:0000259" key="2">
    <source>
        <dbReference type="Pfam" id="PF02027"/>
    </source>
</evidence>
<sequence>MADNYPTYVRPQFDSVCLTGKTGDNLRKGLKKAAKKYREYLKRLQKAQRNWVAQARAYEQAASLPPRVFGAFETEPCMTRSPLGGANEAIEVDALSIDASDPPLVYVFLPALLANSCVESRSFEEVPTKYFPGVVMAMDLRPYDGVLSASAISGKYHRRWCTNVEREDIQHFLAIARTDRFSYQGNEVWTRDTTRGGFDIIAHGQMIWPPAMPATDWPTASGWD</sequence>
<accession>A0AB36QY89</accession>
<feature type="domain" description="Cytokinin glycosidase" evidence="2">
    <location>
        <begin position="10"/>
        <end position="187"/>
    </location>
</feature>
<keyword evidence="4" id="KW-1185">Reference proteome</keyword>
<evidence type="ECO:0000313" key="4">
    <source>
        <dbReference type="Proteomes" id="UP000216215"/>
    </source>
</evidence>
<reference evidence="4" key="1">
    <citation type="submission" date="2017-08" db="EMBL/GenBank/DDBJ databases">
        <title>Mesorhizobium wenxinae sp. nov., a novel rhizobial species isolated from root nodules of chickpea (Cicer arietinum L.).</title>
        <authorList>
            <person name="Zhang J."/>
        </authorList>
    </citation>
    <scope>NUCLEOTIDE SEQUENCE [LARGE SCALE GENOMIC DNA]</scope>
    <source>
        <strain evidence="4">USDA 3392</strain>
    </source>
</reference>
<gene>
    <name evidence="3" type="ORF">CIT25_35210</name>
</gene>
<dbReference type="RefSeq" id="WP_095489699.1">
    <property type="nucleotide sequence ID" value="NZ_CP088152.1"/>
</dbReference>